<evidence type="ECO:0000313" key="8">
    <source>
        <dbReference type="Proteomes" id="UP000001542"/>
    </source>
</evidence>
<dbReference type="Pfam" id="PF26356">
    <property type="entry name" value="Pelota_N"/>
    <property type="match status" value="1"/>
</dbReference>
<dbReference type="VEuPathDB" id="TrichDB:TVAGG3_0577060"/>
<comment type="similarity">
    <text evidence="3">Belongs to the eukaryotic release factor 1 family. Pelota subfamily.</text>
</comment>
<dbReference type="GO" id="GO:0005737">
    <property type="term" value="C:cytoplasm"/>
    <property type="evidence" value="ECO:0000318"/>
    <property type="project" value="GO_Central"/>
</dbReference>
<dbReference type="PANTHER" id="PTHR10853:SF0">
    <property type="entry name" value="PROTEIN PELOTA HOMOLOG"/>
    <property type="match status" value="1"/>
</dbReference>
<dbReference type="GO" id="GO:0070651">
    <property type="term" value="P:nonfunctional rRNA decay"/>
    <property type="evidence" value="ECO:0000318"/>
    <property type="project" value="GO_Central"/>
</dbReference>
<keyword evidence="5" id="KW-0479">Metal-binding</keyword>
<evidence type="ECO:0000256" key="5">
    <source>
        <dbReference type="ARBA" id="ARBA00022723"/>
    </source>
</evidence>
<dbReference type="GO" id="GO:0032790">
    <property type="term" value="P:ribosome disassembly"/>
    <property type="evidence" value="ECO:0000318"/>
    <property type="project" value="GO_Central"/>
</dbReference>
<dbReference type="InterPro" id="IPR005141">
    <property type="entry name" value="eRF1_2"/>
</dbReference>
<feature type="domain" description="eRF1/Pelota-like N-terminal" evidence="6">
    <location>
        <begin position="1"/>
        <end position="130"/>
    </location>
</feature>
<dbReference type="Proteomes" id="UP000001542">
    <property type="component" value="Unassembled WGS sequence"/>
</dbReference>
<dbReference type="eggNOG" id="KOG2869">
    <property type="taxonomic scope" value="Eukaryota"/>
</dbReference>
<dbReference type="FunCoup" id="A2DEQ3">
    <property type="interactions" value="460"/>
</dbReference>
<keyword evidence="4" id="KW-0963">Cytoplasm</keyword>
<dbReference type="InterPro" id="IPR038069">
    <property type="entry name" value="Pelota/DOM34_N"/>
</dbReference>
<reference evidence="7" key="1">
    <citation type="submission" date="2006-10" db="EMBL/GenBank/DDBJ databases">
        <authorList>
            <person name="Amadeo P."/>
            <person name="Zhao Q."/>
            <person name="Wortman J."/>
            <person name="Fraser-Liggett C."/>
            <person name="Carlton J."/>
        </authorList>
    </citation>
    <scope>NUCLEOTIDE SEQUENCE</scope>
    <source>
        <strain evidence="7">G3</strain>
    </source>
</reference>
<evidence type="ECO:0000256" key="4">
    <source>
        <dbReference type="ARBA" id="ARBA00022490"/>
    </source>
</evidence>
<dbReference type="RefSeq" id="XP_001582166.1">
    <property type="nucleotide sequence ID" value="XM_001582116.1"/>
</dbReference>
<dbReference type="EMBL" id="DS113192">
    <property type="protein sequence ID" value="EAY21180.1"/>
    <property type="molecule type" value="Genomic_DNA"/>
</dbReference>
<dbReference type="GO" id="GO:0070966">
    <property type="term" value="P:nuclear-transcribed mRNA catabolic process, no-go decay"/>
    <property type="evidence" value="ECO:0000318"/>
    <property type="project" value="GO_Central"/>
</dbReference>
<protein>
    <submittedName>
        <fullName evidence="7">ERF1 domain 3 family protein</fullName>
    </submittedName>
</protein>
<dbReference type="Gene3D" id="2.30.30.870">
    <property type="entry name" value="Pelota, domain A"/>
    <property type="match status" value="1"/>
</dbReference>
<dbReference type="PANTHER" id="PTHR10853">
    <property type="entry name" value="PELOTA"/>
    <property type="match status" value="1"/>
</dbReference>
<dbReference type="GO" id="GO:0046872">
    <property type="term" value="F:metal ion binding"/>
    <property type="evidence" value="ECO:0007669"/>
    <property type="project" value="UniProtKB-KW"/>
</dbReference>
<evidence type="ECO:0000256" key="2">
    <source>
        <dbReference type="ARBA" id="ARBA00004496"/>
    </source>
</evidence>
<dbReference type="OrthoDB" id="10249111at2759"/>
<gene>
    <name evidence="7" type="ORF">TVAG_283490</name>
</gene>
<dbReference type="InterPro" id="IPR005140">
    <property type="entry name" value="eRF1_Pelota-like_N"/>
</dbReference>
<dbReference type="InParanoid" id="A2DEQ3"/>
<dbReference type="Gene3D" id="3.30.1330.30">
    <property type="match status" value="1"/>
</dbReference>
<evidence type="ECO:0000313" key="7">
    <source>
        <dbReference type="EMBL" id="EAY21180.1"/>
    </source>
</evidence>
<comment type="cofactor">
    <cofactor evidence="1">
        <name>a divalent metal cation</name>
        <dbReference type="ChEBI" id="CHEBI:60240"/>
    </cofactor>
</comment>
<dbReference type="Pfam" id="PF03464">
    <property type="entry name" value="eRF1_2"/>
    <property type="match status" value="1"/>
</dbReference>
<dbReference type="Gene3D" id="3.30.420.60">
    <property type="entry name" value="eRF1 domain 2"/>
    <property type="match status" value="1"/>
</dbReference>
<sequence>MRVDLSNLVVNQTGQVEINIDNLEDFWTLANVIRVGDRLRSQIRRKVTKLTSTGNADKTQKLAIATIEVTEVDYQPGVDEMNIRGRLVHDLFDAKEGSFQRVLLDASRPFTLIKDCWDQFTLDELKEASDPTLTASIAAVIMKSGVASICVVGRSTSVVFSTVTKAIPKIRTHGASDKHSTAKQTFFGLTADALVKVPNIYDMPSIIVASPGFLQHEFVTYLRNNQVNYKFQNIFATNRIIEATISNGDAGELDEVLLKPEVQSRVSVLKAVTAAKAYDEFMSTMGNNQNMVCLGDADVIRLAKEGAVKTFLVTDIYIRTLDLAPRLEFLNLKTDLENSGTEVVVFSSKHSSGLQLQELGGIAAILKYAVEKQEEEFDDDSDVG</sequence>
<dbReference type="FunFam" id="2.30.30.870:FF:000008">
    <property type="entry name" value="Protein pelota homolog"/>
    <property type="match status" value="1"/>
</dbReference>
<proteinExistence type="inferred from homology"/>
<dbReference type="STRING" id="5722.A2DEQ3"/>
<dbReference type="GO" id="GO:0071025">
    <property type="term" value="P:RNA surveillance"/>
    <property type="evidence" value="ECO:0007669"/>
    <property type="project" value="InterPro"/>
</dbReference>
<dbReference type="SMR" id="A2DEQ3"/>
<evidence type="ECO:0000259" key="6">
    <source>
        <dbReference type="SMART" id="SM01194"/>
    </source>
</evidence>
<dbReference type="FunFam" id="3.30.1330.30:FF:000077">
    <property type="entry name" value="ERF1 domain 3 family protein"/>
    <property type="match status" value="1"/>
</dbReference>
<evidence type="ECO:0000256" key="1">
    <source>
        <dbReference type="ARBA" id="ARBA00001968"/>
    </source>
</evidence>
<dbReference type="OMA" id="DDLWHLK"/>
<comment type="subcellular location">
    <subcellularLocation>
        <location evidence="2">Cytoplasm</location>
    </subcellularLocation>
</comment>
<dbReference type="InterPro" id="IPR004405">
    <property type="entry name" value="TF_pelota"/>
</dbReference>
<name>A2DEQ3_TRIV3</name>
<dbReference type="SUPFAM" id="SSF53137">
    <property type="entry name" value="Translational machinery components"/>
    <property type="match status" value="1"/>
</dbReference>
<dbReference type="Pfam" id="PF03465">
    <property type="entry name" value="eRF1_3"/>
    <property type="match status" value="1"/>
</dbReference>
<dbReference type="KEGG" id="tva:5466728"/>
<dbReference type="InterPro" id="IPR042226">
    <property type="entry name" value="eFR1_2_sf"/>
</dbReference>
<organism evidence="7 8">
    <name type="scientific">Trichomonas vaginalis (strain ATCC PRA-98 / G3)</name>
    <dbReference type="NCBI Taxonomy" id="412133"/>
    <lineage>
        <taxon>Eukaryota</taxon>
        <taxon>Metamonada</taxon>
        <taxon>Parabasalia</taxon>
        <taxon>Trichomonadida</taxon>
        <taxon>Trichomonadidae</taxon>
        <taxon>Trichomonas</taxon>
    </lineage>
</organism>
<dbReference type="InterPro" id="IPR029064">
    <property type="entry name" value="Ribosomal_eL30-like_sf"/>
</dbReference>
<dbReference type="SMART" id="SM01194">
    <property type="entry name" value="eRF1_1"/>
    <property type="match status" value="1"/>
</dbReference>
<accession>A2DEQ3</accession>
<dbReference type="SUPFAM" id="SSF159065">
    <property type="entry name" value="Dom34/Pelota N-terminal domain-like"/>
    <property type="match status" value="1"/>
</dbReference>
<keyword evidence="8" id="KW-1185">Reference proteome</keyword>
<dbReference type="InterPro" id="IPR005142">
    <property type="entry name" value="eRF1_3"/>
</dbReference>
<dbReference type="VEuPathDB" id="TrichDB:TVAG_283490"/>
<reference evidence="7" key="2">
    <citation type="journal article" date="2007" name="Science">
        <title>Draft genome sequence of the sexually transmitted pathogen Trichomonas vaginalis.</title>
        <authorList>
            <person name="Carlton J.M."/>
            <person name="Hirt R.P."/>
            <person name="Silva J.C."/>
            <person name="Delcher A.L."/>
            <person name="Schatz M."/>
            <person name="Zhao Q."/>
            <person name="Wortman J.R."/>
            <person name="Bidwell S.L."/>
            <person name="Alsmark U.C.M."/>
            <person name="Besteiro S."/>
            <person name="Sicheritz-Ponten T."/>
            <person name="Noel C.J."/>
            <person name="Dacks J.B."/>
            <person name="Foster P.G."/>
            <person name="Simillion C."/>
            <person name="Van de Peer Y."/>
            <person name="Miranda-Saavedra D."/>
            <person name="Barton G.J."/>
            <person name="Westrop G.D."/>
            <person name="Mueller S."/>
            <person name="Dessi D."/>
            <person name="Fiori P.L."/>
            <person name="Ren Q."/>
            <person name="Paulsen I."/>
            <person name="Zhang H."/>
            <person name="Bastida-Corcuera F.D."/>
            <person name="Simoes-Barbosa A."/>
            <person name="Brown M.T."/>
            <person name="Hayes R.D."/>
            <person name="Mukherjee M."/>
            <person name="Okumura C.Y."/>
            <person name="Schneider R."/>
            <person name="Smith A.J."/>
            <person name="Vanacova S."/>
            <person name="Villalvazo M."/>
            <person name="Haas B.J."/>
            <person name="Pertea M."/>
            <person name="Feldblyum T.V."/>
            <person name="Utterback T.R."/>
            <person name="Shu C.L."/>
            <person name="Osoegawa K."/>
            <person name="de Jong P.J."/>
            <person name="Hrdy I."/>
            <person name="Horvathova L."/>
            <person name="Zubacova Z."/>
            <person name="Dolezal P."/>
            <person name="Malik S.B."/>
            <person name="Logsdon J.M. Jr."/>
            <person name="Henze K."/>
            <person name="Gupta A."/>
            <person name="Wang C.C."/>
            <person name="Dunne R.L."/>
            <person name="Upcroft J.A."/>
            <person name="Upcroft P."/>
            <person name="White O."/>
            <person name="Salzberg S.L."/>
            <person name="Tang P."/>
            <person name="Chiu C.-H."/>
            <person name="Lee Y.-S."/>
            <person name="Embley T.M."/>
            <person name="Coombs G.H."/>
            <person name="Mottram J.C."/>
            <person name="Tachezy J."/>
            <person name="Fraser-Liggett C.M."/>
            <person name="Johnson P.J."/>
        </authorList>
    </citation>
    <scope>NUCLEOTIDE SEQUENCE [LARGE SCALE GENOMIC DNA]</scope>
    <source>
        <strain evidence="7">G3</strain>
    </source>
</reference>
<dbReference type="AlphaFoldDB" id="A2DEQ3"/>
<dbReference type="InterPro" id="IPR058547">
    <property type="entry name" value="Pelota_N"/>
</dbReference>
<dbReference type="GO" id="GO:0070481">
    <property type="term" value="P:nuclear-transcribed mRNA catabolic process, non-stop decay"/>
    <property type="evidence" value="ECO:0007669"/>
    <property type="project" value="InterPro"/>
</dbReference>
<dbReference type="SUPFAM" id="SSF55315">
    <property type="entry name" value="L30e-like"/>
    <property type="match status" value="1"/>
</dbReference>
<evidence type="ECO:0000256" key="3">
    <source>
        <dbReference type="ARBA" id="ARBA00009504"/>
    </source>
</evidence>